<dbReference type="RefSeq" id="WP_327788251.1">
    <property type="nucleotide sequence ID" value="NZ_JARGEQ010000047.1"/>
</dbReference>
<evidence type="ECO:0000313" key="2">
    <source>
        <dbReference type="Proteomes" id="UP001301140"/>
    </source>
</evidence>
<sequence>MTANGGDFFRSVYAYPWDVADEGTAAFADRLRALGADTVTLAAAYHAGKFLRPHGRAGKVYFPHDGTLAFRHDPAAYGRLKPAANRLLDTFDAFAALAAEAPDFRRVAWIVACHNTRLGTACPDVTARNCFDDRYPYSLCPAQPDVQDFVVALCRDAARACVPAAIAVETPGWLPYEHGFHHEFAMMPLDDWTRLLLGLCFCDACIEGAQEAGIDAQRLQRRLAATLEDRLAAALPISAARAQDQIAADLLQASELAAFLRWRCTVVTGLVERVRSALPEEIELWVIPSVQRPSARSWLEGSDLAELARAADRLEICFYETSAEEVALDLADVRRRAGSSAVINAVLRPGWPDLAGGAETEAAVRALREEVASLAFYNYGHLPEPALARIGAGFRALEVP</sequence>
<proteinExistence type="predicted"/>
<evidence type="ECO:0000313" key="1">
    <source>
        <dbReference type="EMBL" id="MDF1585830.1"/>
    </source>
</evidence>
<dbReference type="Proteomes" id="UP001301140">
    <property type="component" value="Unassembled WGS sequence"/>
</dbReference>
<name>A0AAP3V109_9PROT</name>
<comment type="caution">
    <text evidence="1">The sequence shown here is derived from an EMBL/GenBank/DDBJ whole genome shotgun (WGS) entry which is preliminary data.</text>
</comment>
<reference evidence="1 2" key="1">
    <citation type="submission" date="2023-03" db="EMBL/GenBank/DDBJ databases">
        <title>YIM 152171 draft genome.</title>
        <authorList>
            <person name="Yang Z."/>
        </authorList>
    </citation>
    <scope>NUCLEOTIDE SEQUENCE [LARGE SCALE GENOMIC DNA]</scope>
    <source>
        <strain evidence="1 2">YIM 152171</strain>
    </source>
</reference>
<keyword evidence="2" id="KW-1185">Reference proteome</keyword>
<dbReference type="AlphaFoldDB" id="A0AAP3V109"/>
<accession>A0AAP3V109</accession>
<organism evidence="1 2">
    <name type="scientific">Marinimicrococcus flavescens</name>
    <dbReference type="NCBI Taxonomy" id="3031815"/>
    <lineage>
        <taxon>Bacteria</taxon>
        <taxon>Pseudomonadati</taxon>
        <taxon>Pseudomonadota</taxon>
        <taxon>Alphaproteobacteria</taxon>
        <taxon>Geminicoccales</taxon>
        <taxon>Geminicoccaceae</taxon>
        <taxon>Marinimicrococcus</taxon>
    </lineage>
</organism>
<dbReference type="EMBL" id="JARGEQ010000047">
    <property type="protein sequence ID" value="MDF1585830.1"/>
    <property type="molecule type" value="Genomic_DNA"/>
</dbReference>
<protein>
    <submittedName>
        <fullName evidence="1">Uncharacterized protein</fullName>
    </submittedName>
</protein>
<gene>
    <name evidence="1" type="ORF">PZ740_05465</name>
</gene>